<proteinExistence type="inferred from homology"/>
<feature type="domain" description="Dihydroneopterin aldolase/epimerase" evidence="7">
    <location>
        <begin position="5"/>
        <end position="118"/>
    </location>
</feature>
<dbReference type="GO" id="GO:0004150">
    <property type="term" value="F:dihydroneopterin aldolase activity"/>
    <property type="evidence" value="ECO:0007669"/>
    <property type="project" value="UniProtKB-UniRule"/>
</dbReference>
<dbReference type="SMART" id="SM00905">
    <property type="entry name" value="FolB"/>
    <property type="match status" value="1"/>
</dbReference>
<protein>
    <recommendedName>
        <fullName evidence="6">7,8-dihydroneopterin aldolase</fullName>
        <ecNumber evidence="6">4.1.2.25</ecNumber>
    </recommendedName>
</protein>
<gene>
    <name evidence="8" type="primary">folB</name>
    <name evidence="8" type="ORF">ENS31_03400</name>
</gene>
<dbReference type="RefSeq" id="WP_304145714.1">
    <property type="nucleotide sequence ID" value="NZ_JAOAIE010000059.1"/>
</dbReference>
<dbReference type="Gene3D" id="3.30.1130.10">
    <property type="match status" value="1"/>
</dbReference>
<dbReference type="PANTHER" id="PTHR42844:SF1">
    <property type="entry name" value="DIHYDRONEOPTERIN ALDOLASE 1-RELATED"/>
    <property type="match status" value="1"/>
</dbReference>
<dbReference type="Pfam" id="PF02152">
    <property type="entry name" value="FolB"/>
    <property type="match status" value="1"/>
</dbReference>
<dbReference type="PANTHER" id="PTHR42844">
    <property type="entry name" value="DIHYDRONEOPTERIN ALDOLASE 1-RELATED"/>
    <property type="match status" value="1"/>
</dbReference>
<dbReference type="EC" id="4.1.2.25" evidence="6"/>
<dbReference type="GO" id="GO:0005737">
    <property type="term" value="C:cytoplasm"/>
    <property type="evidence" value="ECO:0007669"/>
    <property type="project" value="TreeGrafter"/>
</dbReference>
<reference evidence="8" key="1">
    <citation type="journal article" date="2020" name="mSystems">
        <title>Genome- and Community-Level Interaction Insights into Carbon Utilization and Element Cycling Functions of Hydrothermarchaeota in Hydrothermal Sediment.</title>
        <authorList>
            <person name="Zhou Z."/>
            <person name="Liu Y."/>
            <person name="Xu W."/>
            <person name="Pan J."/>
            <person name="Luo Z.H."/>
            <person name="Li M."/>
        </authorList>
    </citation>
    <scope>NUCLEOTIDE SEQUENCE [LARGE SCALE GENOMIC DNA]</scope>
    <source>
        <strain evidence="8">SpSt-479</strain>
    </source>
</reference>
<comment type="catalytic activity">
    <reaction evidence="1 6">
        <text>7,8-dihydroneopterin = 6-hydroxymethyl-7,8-dihydropterin + glycolaldehyde</text>
        <dbReference type="Rhea" id="RHEA:10540"/>
        <dbReference type="ChEBI" id="CHEBI:17001"/>
        <dbReference type="ChEBI" id="CHEBI:17071"/>
        <dbReference type="ChEBI" id="CHEBI:44841"/>
        <dbReference type="EC" id="4.1.2.25"/>
    </reaction>
</comment>
<dbReference type="InterPro" id="IPR006157">
    <property type="entry name" value="FolB_dom"/>
</dbReference>
<dbReference type="UniPathway" id="UPA00077">
    <property type="reaction ID" value="UER00154"/>
</dbReference>
<name>A0A7V2ZIF1_9BACT</name>
<evidence type="ECO:0000256" key="6">
    <source>
        <dbReference type="RuleBase" id="RU362079"/>
    </source>
</evidence>
<sequence length="123" mass="14243">MENIIRIKKATFYGYHGVRSEEQSVGGKFEADVDIYTDFSKAAKKDSLTDTIDYHKVYKFLYRMALEQKYYLIESLAMRIADELLINFQSINKVAVRIRKNNPPLGGVVDCVEVEVVKERKDL</sequence>
<evidence type="ECO:0000313" key="8">
    <source>
        <dbReference type="EMBL" id="HFI90562.1"/>
    </source>
</evidence>
<evidence type="ECO:0000256" key="1">
    <source>
        <dbReference type="ARBA" id="ARBA00001353"/>
    </source>
</evidence>
<evidence type="ECO:0000256" key="2">
    <source>
        <dbReference type="ARBA" id="ARBA00005013"/>
    </source>
</evidence>
<comment type="similarity">
    <text evidence="3 6">Belongs to the DHNA family.</text>
</comment>
<evidence type="ECO:0000256" key="5">
    <source>
        <dbReference type="ARBA" id="ARBA00023239"/>
    </source>
</evidence>
<comment type="caution">
    <text evidence="8">The sequence shown here is derived from an EMBL/GenBank/DDBJ whole genome shotgun (WGS) entry which is preliminary data.</text>
</comment>
<dbReference type="GO" id="GO:0046656">
    <property type="term" value="P:folic acid biosynthetic process"/>
    <property type="evidence" value="ECO:0007669"/>
    <property type="project" value="UniProtKB-UniRule"/>
</dbReference>
<dbReference type="NCBIfam" id="TIGR00525">
    <property type="entry name" value="folB"/>
    <property type="match status" value="1"/>
</dbReference>
<dbReference type="NCBIfam" id="TIGR00526">
    <property type="entry name" value="folB_dom"/>
    <property type="match status" value="1"/>
</dbReference>
<accession>A0A7V2ZIF1</accession>
<dbReference type="EMBL" id="DSUJ01000008">
    <property type="protein sequence ID" value="HFI90562.1"/>
    <property type="molecule type" value="Genomic_DNA"/>
</dbReference>
<organism evidence="8">
    <name type="scientific">Ignavibacterium album</name>
    <dbReference type="NCBI Taxonomy" id="591197"/>
    <lineage>
        <taxon>Bacteria</taxon>
        <taxon>Pseudomonadati</taxon>
        <taxon>Ignavibacteriota</taxon>
        <taxon>Ignavibacteria</taxon>
        <taxon>Ignavibacteriales</taxon>
        <taxon>Ignavibacteriaceae</taxon>
        <taxon>Ignavibacterium</taxon>
    </lineage>
</organism>
<dbReference type="InterPro" id="IPR006156">
    <property type="entry name" value="Dihydroneopterin_aldolase"/>
</dbReference>
<keyword evidence="4 6" id="KW-0289">Folate biosynthesis</keyword>
<dbReference type="AlphaFoldDB" id="A0A7V2ZIF1"/>
<keyword evidence="5 6" id="KW-0456">Lyase</keyword>
<dbReference type="SUPFAM" id="SSF55620">
    <property type="entry name" value="Tetrahydrobiopterin biosynthesis enzymes-like"/>
    <property type="match status" value="1"/>
</dbReference>
<dbReference type="InterPro" id="IPR043133">
    <property type="entry name" value="GTP-CH-I_C/QueF"/>
</dbReference>
<evidence type="ECO:0000259" key="7">
    <source>
        <dbReference type="SMART" id="SM00905"/>
    </source>
</evidence>
<comment type="function">
    <text evidence="6">Catalyzes the conversion of 7,8-dihydroneopterin to 6-hydroxymethyl-7,8-dihydropterin.</text>
</comment>
<dbReference type="GO" id="GO:0046654">
    <property type="term" value="P:tetrahydrofolate biosynthetic process"/>
    <property type="evidence" value="ECO:0007669"/>
    <property type="project" value="UniProtKB-UniRule"/>
</dbReference>
<comment type="pathway">
    <text evidence="2 6">Cofactor biosynthesis; tetrahydrofolate biosynthesis; 2-amino-4-hydroxy-6-hydroxymethyl-7,8-dihydropteridine diphosphate from 7,8-dihydroneopterin triphosphate: step 3/4.</text>
</comment>
<evidence type="ECO:0000256" key="4">
    <source>
        <dbReference type="ARBA" id="ARBA00022909"/>
    </source>
</evidence>
<evidence type="ECO:0000256" key="3">
    <source>
        <dbReference type="ARBA" id="ARBA00005708"/>
    </source>
</evidence>